<feature type="domain" description="Xylose isomerase-like TIM barrel" evidence="2">
    <location>
        <begin position="37"/>
        <end position="263"/>
    </location>
</feature>
<dbReference type="InterPro" id="IPR050312">
    <property type="entry name" value="IolE/XylAMocC-like"/>
</dbReference>
<protein>
    <recommendedName>
        <fullName evidence="2">Xylose isomerase-like TIM barrel domain-containing protein</fullName>
    </recommendedName>
</protein>
<accession>A0ABN6XSU9</accession>
<dbReference type="InterPro" id="IPR013022">
    <property type="entry name" value="Xyl_isomerase-like_TIM-brl"/>
</dbReference>
<evidence type="ECO:0000313" key="4">
    <source>
        <dbReference type="Proteomes" id="UP001321486"/>
    </source>
</evidence>
<evidence type="ECO:0000259" key="2">
    <source>
        <dbReference type="Pfam" id="PF01261"/>
    </source>
</evidence>
<evidence type="ECO:0000313" key="3">
    <source>
        <dbReference type="EMBL" id="BDZ47983.1"/>
    </source>
</evidence>
<proteinExistence type="predicted"/>
<evidence type="ECO:0000256" key="1">
    <source>
        <dbReference type="ARBA" id="ARBA00023277"/>
    </source>
</evidence>
<reference evidence="4" key="1">
    <citation type="journal article" date="2019" name="Int. J. Syst. Evol. Microbiol.">
        <title>The Global Catalogue of Microorganisms (GCM) 10K type strain sequencing project: providing services to taxonomists for standard genome sequencing and annotation.</title>
        <authorList>
            <consortium name="The Broad Institute Genomics Platform"/>
            <consortium name="The Broad Institute Genome Sequencing Center for Infectious Disease"/>
            <person name="Wu L."/>
            <person name="Ma J."/>
        </authorList>
    </citation>
    <scope>NUCLEOTIDE SEQUENCE [LARGE SCALE GENOMIC DNA]</scope>
    <source>
        <strain evidence="4">NBRC 108728</strain>
    </source>
</reference>
<organism evidence="3 4">
    <name type="scientific">Frondihabitans sucicola</name>
    <dbReference type="NCBI Taxonomy" id="1268041"/>
    <lineage>
        <taxon>Bacteria</taxon>
        <taxon>Bacillati</taxon>
        <taxon>Actinomycetota</taxon>
        <taxon>Actinomycetes</taxon>
        <taxon>Micrococcales</taxon>
        <taxon>Microbacteriaceae</taxon>
        <taxon>Frondihabitans</taxon>
    </lineage>
</organism>
<name>A0ABN6XSU9_9MICO</name>
<dbReference type="RefSeq" id="WP_286345045.1">
    <property type="nucleotide sequence ID" value="NZ_AP027732.1"/>
</dbReference>
<dbReference type="Proteomes" id="UP001321486">
    <property type="component" value="Chromosome"/>
</dbReference>
<keyword evidence="1" id="KW-0119">Carbohydrate metabolism</keyword>
<keyword evidence="4" id="KW-1185">Reference proteome</keyword>
<dbReference type="Gene3D" id="3.20.20.150">
    <property type="entry name" value="Divalent-metal-dependent TIM barrel enzymes"/>
    <property type="match status" value="1"/>
</dbReference>
<dbReference type="SUPFAM" id="SSF51658">
    <property type="entry name" value="Xylose isomerase-like"/>
    <property type="match status" value="1"/>
</dbReference>
<dbReference type="PANTHER" id="PTHR12110">
    <property type="entry name" value="HYDROXYPYRUVATE ISOMERASE"/>
    <property type="match status" value="1"/>
</dbReference>
<sequence length="309" mass="34277">MDKHPATSTAPRVAFGSWAFSFGPYASDPWSFDRVCRYVADAGYDGIDINGFRPHPHDEDYATVSATSVLKAAIQNHGLSISAFAPDFTTAPPADAPLEDYLARVDSALRFCQRMDISILRTDTIAAPGPFDPARFHRLTTAWTRAAERCADAGVDLVWEFEPGFWLSRPSEVFRVLDAVTNPAFGILFDTSHAYMTAVMSARQFGEPEHIDGGVARYATLLADRIKHFHIIDSDGTLHDEDTSEHVPFGRGLIDFDDLVQAVAPVLGRLPWWTVDFCFWPDTERDAASAVPFVHELINTTQNILERTA</sequence>
<dbReference type="Pfam" id="PF01261">
    <property type="entry name" value="AP_endonuc_2"/>
    <property type="match status" value="1"/>
</dbReference>
<dbReference type="PANTHER" id="PTHR12110:SF21">
    <property type="entry name" value="XYLOSE ISOMERASE-LIKE TIM BARREL DOMAIN-CONTAINING PROTEIN"/>
    <property type="match status" value="1"/>
</dbReference>
<gene>
    <name evidence="3" type="ORF">GCM10025867_02240</name>
</gene>
<dbReference type="InterPro" id="IPR036237">
    <property type="entry name" value="Xyl_isomerase-like_sf"/>
</dbReference>
<dbReference type="EMBL" id="AP027732">
    <property type="protein sequence ID" value="BDZ47983.1"/>
    <property type="molecule type" value="Genomic_DNA"/>
</dbReference>